<evidence type="ECO:0008006" key="4">
    <source>
        <dbReference type="Google" id="ProtNLM"/>
    </source>
</evidence>
<dbReference type="STRING" id="517418.Ctha_0274"/>
<feature type="transmembrane region" description="Helical" evidence="1">
    <location>
        <begin position="72"/>
        <end position="90"/>
    </location>
</feature>
<reference evidence="2 3" key="1">
    <citation type="submission" date="2008-06" db="EMBL/GenBank/DDBJ databases">
        <title>Complete sequence of Chloroherpeton thalassium ATCC 35110.</title>
        <authorList>
            <consortium name="US DOE Joint Genome Institute"/>
            <person name="Lucas S."/>
            <person name="Copeland A."/>
            <person name="Lapidus A."/>
            <person name="Glavina del Rio T."/>
            <person name="Dalin E."/>
            <person name="Tice H."/>
            <person name="Bruce D."/>
            <person name="Goodwin L."/>
            <person name="Pitluck S."/>
            <person name="Schmutz J."/>
            <person name="Larimer F."/>
            <person name="Land M."/>
            <person name="Hauser L."/>
            <person name="Kyrpides N."/>
            <person name="Mikhailova N."/>
            <person name="Liu Z."/>
            <person name="Li T."/>
            <person name="Zhao F."/>
            <person name="Overmann J."/>
            <person name="Bryant D.A."/>
            <person name="Richardson P."/>
        </authorList>
    </citation>
    <scope>NUCLEOTIDE SEQUENCE [LARGE SCALE GENOMIC DNA]</scope>
    <source>
        <strain evidence="3">ATCC 35110 / GB-78</strain>
    </source>
</reference>
<proteinExistence type="predicted"/>
<dbReference type="AlphaFoldDB" id="B3QTJ9"/>
<name>B3QTJ9_CHLT3</name>
<keyword evidence="1" id="KW-0812">Transmembrane</keyword>
<gene>
    <name evidence="2" type="ordered locus">Ctha_0274</name>
</gene>
<dbReference type="EMBL" id="CP001100">
    <property type="protein sequence ID" value="ACF12745.1"/>
    <property type="molecule type" value="Genomic_DNA"/>
</dbReference>
<evidence type="ECO:0000313" key="3">
    <source>
        <dbReference type="Proteomes" id="UP000001208"/>
    </source>
</evidence>
<dbReference type="OrthoDB" id="1122659at2"/>
<accession>B3QTJ9</accession>
<dbReference type="HOGENOM" id="CLU_1863060_0_0_10"/>
<protein>
    <recommendedName>
        <fullName evidence="4">Holin of 3TMs, for gene-transfer release</fullName>
    </recommendedName>
</protein>
<keyword evidence="1" id="KW-0472">Membrane</keyword>
<dbReference type="RefSeq" id="WP_012498829.1">
    <property type="nucleotide sequence ID" value="NC_011026.1"/>
</dbReference>
<keyword evidence="3" id="KW-1185">Reference proteome</keyword>
<sequence length="133" mass="14642">MSVLGFFNDAGAGLVAAIGKAVDAASTTDEERLQLKAQIEALVYDHSNRMAAELTERLKADMASDNWLAKSVRPLLLIGSFVLFFLASLADGNFGGFQIKDIYIPIYKEIMLTGVMFYFGSRGIEKISQIRKQ</sequence>
<evidence type="ECO:0000256" key="1">
    <source>
        <dbReference type="SAM" id="Phobius"/>
    </source>
</evidence>
<organism evidence="2 3">
    <name type="scientific">Chloroherpeton thalassium (strain ATCC 35110 / GB-78)</name>
    <dbReference type="NCBI Taxonomy" id="517418"/>
    <lineage>
        <taxon>Bacteria</taxon>
        <taxon>Pseudomonadati</taxon>
        <taxon>Chlorobiota</taxon>
        <taxon>Chlorobiia</taxon>
        <taxon>Chlorobiales</taxon>
        <taxon>Chloroherpetonaceae</taxon>
        <taxon>Chloroherpeton</taxon>
    </lineage>
</organism>
<dbReference type="Proteomes" id="UP000001208">
    <property type="component" value="Chromosome"/>
</dbReference>
<evidence type="ECO:0000313" key="2">
    <source>
        <dbReference type="EMBL" id="ACF12745.1"/>
    </source>
</evidence>
<dbReference type="KEGG" id="cts:Ctha_0274"/>
<keyword evidence="1" id="KW-1133">Transmembrane helix</keyword>